<keyword evidence="5" id="KW-1185">Reference proteome</keyword>
<dbReference type="AlphaFoldDB" id="A0A8B2NXS3"/>
<dbReference type="InterPro" id="IPR039298">
    <property type="entry name" value="ACOT13"/>
</dbReference>
<reference evidence="4 5" key="1">
    <citation type="submission" date="2018-05" db="EMBL/GenBank/DDBJ databases">
        <title>Acuticoccus sediminis sp. nov., isolated from deep-sea sediment of Indian Ocean.</title>
        <authorList>
            <person name="Liu X."/>
            <person name="Lai Q."/>
            <person name="Du Y."/>
            <person name="Sun F."/>
            <person name="Zhang X."/>
            <person name="Wang S."/>
            <person name="Shao Z."/>
        </authorList>
    </citation>
    <scope>NUCLEOTIDE SEQUENCE [LARGE SCALE GENOMIC DNA]</scope>
    <source>
        <strain evidence="4 5">PTG4-2</strain>
    </source>
</reference>
<dbReference type="SUPFAM" id="SSF54637">
    <property type="entry name" value="Thioesterase/thiol ester dehydrase-isomerase"/>
    <property type="match status" value="1"/>
</dbReference>
<feature type="domain" description="Thioesterase" evidence="3">
    <location>
        <begin position="50"/>
        <end position="125"/>
    </location>
</feature>
<dbReference type="EMBL" id="QHHQ01000001">
    <property type="protein sequence ID" value="RAI04163.1"/>
    <property type="molecule type" value="Genomic_DNA"/>
</dbReference>
<dbReference type="GO" id="GO:0047617">
    <property type="term" value="F:fatty acyl-CoA hydrolase activity"/>
    <property type="evidence" value="ECO:0007669"/>
    <property type="project" value="InterPro"/>
</dbReference>
<dbReference type="Proteomes" id="UP000249590">
    <property type="component" value="Unassembled WGS sequence"/>
</dbReference>
<evidence type="ECO:0000313" key="4">
    <source>
        <dbReference type="EMBL" id="RAI04163.1"/>
    </source>
</evidence>
<dbReference type="InterPro" id="IPR029069">
    <property type="entry name" value="HotDog_dom_sf"/>
</dbReference>
<name>A0A8B2NXS3_9HYPH</name>
<evidence type="ECO:0000256" key="1">
    <source>
        <dbReference type="ARBA" id="ARBA00008324"/>
    </source>
</evidence>
<comment type="caution">
    <text evidence="4">The sequence shown here is derived from an EMBL/GenBank/DDBJ whole genome shotgun (WGS) entry which is preliminary data.</text>
</comment>
<keyword evidence="2" id="KW-0378">Hydrolase</keyword>
<dbReference type="Gene3D" id="3.10.129.10">
    <property type="entry name" value="Hotdog Thioesterase"/>
    <property type="match status" value="1"/>
</dbReference>
<dbReference type="PANTHER" id="PTHR21660:SF1">
    <property type="entry name" value="ACYL-COENZYME A THIOESTERASE 13"/>
    <property type="match status" value="1"/>
</dbReference>
<accession>A0A8B2NXS3</accession>
<dbReference type="CDD" id="cd03443">
    <property type="entry name" value="PaaI_thioesterase"/>
    <property type="match status" value="1"/>
</dbReference>
<dbReference type="PANTHER" id="PTHR21660">
    <property type="entry name" value="THIOESTERASE SUPERFAMILY MEMBER-RELATED"/>
    <property type="match status" value="1"/>
</dbReference>
<evidence type="ECO:0000259" key="3">
    <source>
        <dbReference type="Pfam" id="PF03061"/>
    </source>
</evidence>
<dbReference type="InterPro" id="IPR006683">
    <property type="entry name" value="Thioestr_dom"/>
</dbReference>
<gene>
    <name evidence="4" type="ORF">DLJ53_06860</name>
</gene>
<dbReference type="InterPro" id="IPR003736">
    <property type="entry name" value="PAAI_dom"/>
</dbReference>
<sequence>MDAGKVMDDGWTALSGQGYMDWVGPLLMRTLPDGDVRYAMRVEERHLNGFGIVHGGAIMTFLDHAIGVYGSRTHDAPGQATINLNVSFVEGVMAGSLLEAEIEVVRTTRSVIFLRGTARVGDTVVATADGVWKIRRPRS</sequence>
<evidence type="ECO:0000313" key="5">
    <source>
        <dbReference type="Proteomes" id="UP000249590"/>
    </source>
</evidence>
<evidence type="ECO:0000256" key="2">
    <source>
        <dbReference type="ARBA" id="ARBA00022801"/>
    </source>
</evidence>
<protein>
    <submittedName>
        <fullName evidence="4">PaaI family thioesterase</fullName>
    </submittedName>
</protein>
<dbReference type="NCBIfam" id="TIGR00369">
    <property type="entry name" value="unchar_dom_1"/>
    <property type="match status" value="1"/>
</dbReference>
<comment type="similarity">
    <text evidence="1">Belongs to the thioesterase PaaI family.</text>
</comment>
<dbReference type="Pfam" id="PF03061">
    <property type="entry name" value="4HBT"/>
    <property type="match status" value="1"/>
</dbReference>
<organism evidence="4 5">
    <name type="scientific">Acuticoccus sediminis</name>
    <dbReference type="NCBI Taxonomy" id="2184697"/>
    <lineage>
        <taxon>Bacteria</taxon>
        <taxon>Pseudomonadati</taxon>
        <taxon>Pseudomonadota</taxon>
        <taxon>Alphaproteobacteria</taxon>
        <taxon>Hyphomicrobiales</taxon>
        <taxon>Amorphaceae</taxon>
        <taxon>Acuticoccus</taxon>
    </lineage>
</organism>
<dbReference type="RefSeq" id="WP_111343408.1">
    <property type="nucleotide sequence ID" value="NZ_JAIWKD010000001.1"/>
</dbReference>
<dbReference type="OrthoDB" id="3477511at2"/>
<proteinExistence type="inferred from homology"/>